<reference evidence="3" key="1">
    <citation type="journal article" date="2019" name="Int. J. Syst. Evol. Microbiol.">
        <title>The Global Catalogue of Microorganisms (GCM) 10K type strain sequencing project: providing services to taxonomists for standard genome sequencing and annotation.</title>
        <authorList>
            <consortium name="The Broad Institute Genomics Platform"/>
            <consortium name="The Broad Institute Genome Sequencing Center for Infectious Disease"/>
            <person name="Wu L."/>
            <person name="Ma J."/>
        </authorList>
    </citation>
    <scope>NUCLEOTIDE SEQUENCE [LARGE SCALE GENOMIC DNA]</scope>
    <source>
        <strain evidence="3">JCM 17458</strain>
    </source>
</reference>
<organism evidence="2 3">
    <name type="scientific">Brevibacterium daeguense</name>
    <dbReference type="NCBI Taxonomy" id="909936"/>
    <lineage>
        <taxon>Bacteria</taxon>
        <taxon>Bacillati</taxon>
        <taxon>Actinomycetota</taxon>
        <taxon>Actinomycetes</taxon>
        <taxon>Micrococcales</taxon>
        <taxon>Brevibacteriaceae</taxon>
        <taxon>Brevibacterium</taxon>
    </lineage>
</organism>
<evidence type="ECO:0000313" key="2">
    <source>
        <dbReference type="EMBL" id="GAA4283672.1"/>
    </source>
</evidence>
<gene>
    <name evidence="2" type="ORF">GCM10022261_12030</name>
</gene>
<accession>A0ABP8EI83</accession>
<dbReference type="RefSeq" id="WP_236863751.1">
    <property type="nucleotide sequence ID" value="NZ_BAABAZ010000004.1"/>
</dbReference>
<feature type="region of interest" description="Disordered" evidence="1">
    <location>
        <begin position="1"/>
        <end position="35"/>
    </location>
</feature>
<evidence type="ECO:0000313" key="3">
    <source>
        <dbReference type="Proteomes" id="UP001501586"/>
    </source>
</evidence>
<sequence>MGESGGSPVAEDGRPVAGESGDSLLRENGEQATTSCELVLEPVRLPTGVDADEVLVERGQVIARGTHDELMEESDSYRDFVAALSPSDCDTSR</sequence>
<dbReference type="Proteomes" id="UP001501586">
    <property type="component" value="Unassembled WGS sequence"/>
</dbReference>
<proteinExistence type="predicted"/>
<dbReference type="EMBL" id="BAABAZ010000004">
    <property type="protein sequence ID" value="GAA4283672.1"/>
    <property type="molecule type" value="Genomic_DNA"/>
</dbReference>
<evidence type="ECO:0008006" key="4">
    <source>
        <dbReference type="Google" id="ProtNLM"/>
    </source>
</evidence>
<keyword evidence="3" id="KW-1185">Reference proteome</keyword>
<comment type="caution">
    <text evidence="2">The sequence shown here is derived from an EMBL/GenBank/DDBJ whole genome shotgun (WGS) entry which is preliminary data.</text>
</comment>
<name>A0ABP8EI83_9MICO</name>
<evidence type="ECO:0000256" key="1">
    <source>
        <dbReference type="SAM" id="MobiDB-lite"/>
    </source>
</evidence>
<protein>
    <recommendedName>
        <fullName evidence="4">ABC transporter ATP-binding protein</fullName>
    </recommendedName>
</protein>